<evidence type="ECO:0000313" key="1">
    <source>
        <dbReference type="EMBL" id="NES28036.1"/>
    </source>
</evidence>
<dbReference type="RefSeq" id="WP_154226557.1">
    <property type="nucleotide sequence ID" value="NZ_CP045309.1"/>
</dbReference>
<evidence type="ECO:0000313" key="2">
    <source>
        <dbReference type="EMBL" id="QGL47210.1"/>
    </source>
</evidence>
<keyword evidence="3" id="KW-1185">Reference proteome</keyword>
<accession>A0AAJ3DJ11</accession>
<name>A0AAJ3DJ11_9ACTN</name>
<dbReference type="EMBL" id="JAAHBZ010000003">
    <property type="protein sequence ID" value="NES28036.1"/>
    <property type="molecule type" value="Genomic_DNA"/>
</dbReference>
<dbReference type="Proteomes" id="UP000402241">
    <property type="component" value="Chromosome"/>
</dbReference>
<protein>
    <submittedName>
        <fullName evidence="1">Uncharacterized protein</fullName>
    </submittedName>
</protein>
<reference evidence="1 4" key="2">
    <citation type="submission" date="2020-02" db="EMBL/GenBank/DDBJ databases">
        <title>WGS of Micromonospora spp. isolated from hot spring.</title>
        <authorList>
            <person name="Thawai C."/>
        </authorList>
    </citation>
    <scope>NUCLEOTIDE SEQUENCE [LARGE SCALE GENOMIC DNA]</scope>
    <source>
        <strain evidence="1 4">TMS7</strain>
    </source>
</reference>
<dbReference type="Proteomes" id="UP000477779">
    <property type="component" value="Unassembled WGS sequence"/>
</dbReference>
<organism evidence="1 4">
    <name type="scientific">Micromonospora terminaliae</name>
    <dbReference type="NCBI Taxonomy" id="1914461"/>
    <lineage>
        <taxon>Bacteria</taxon>
        <taxon>Bacillati</taxon>
        <taxon>Actinomycetota</taxon>
        <taxon>Actinomycetes</taxon>
        <taxon>Micromonosporales</taxon>
        <taxon>Micromonosporaceae</taxon>
        <taxon>Micromonospora</taxon>
    </lineage>
</organism>
<evidence type="ECO:0000313" key="4">
    <source>
        <dbReference type="Proteomes" id="UP000477779"/>
    </source>
</evidence>
<dbReference type="EMBL" id="CP045309">
    <property type="protein sequence ID" value="QGL47210.1"/>
    <property type="molecule type" value="Genomic_DNA"/>
</dbReference>
<evidence type="ECO:0000313" key="3">
    <source>
        <dbReference type="Proteomes" id="UP000402241"/>
    </source>
</evidence>
<proteinExistence type="predicted"/>
<reference evidence="2 3" key="1">
    <citation type="submission" date="2019-10" db="EMBL/GenBank/DDBJ databases">
        <title>Genome Sequence of Micromonospora terminaliae DSM 101760.</title>
        <authorList>
            <person name="Guo L."/>
        </authorList>
    </citation>
    <scope>NUCLEOTIDE SEQUENCE [LARGE SCALE GENOMIC DNA]</scope>
    <source>
        <strain evidence="2 3">DSM 101760</strain>
    </source>
</reference>
<gene>
    <name evidence="1" type="ORF">G3561_10805</name>
    <name evidence="2" type="ORF">GCE86_09235</name>
</gene>
<sequence>MEDWDETDRLIIEGRRIQAVQAIRAARECIIPDALDMLAGRYALLRATRPDDLTQSDEDYWAGFYS</sequence>
<dbReference type="AlphaFoldDB" id="A0AAJ3DJ11"/>